<dbReference type="GO" id="GO:0004714">
    <property type="term" value="F:transmembrane receptor protein tyrosine kinase activity"/>
    <property type="evidence" value="ECO:0007669"/>
    <property type="project" value="InterPro"/>
</dbReference>
<dbReference type="InterPro" id="IPR011009">
    <property type="entry name" value="Kinase-like_dom_sf"/>
</dbReference>
<organism evidence="2 3">
    <name type="scientific">Ambrosia artemisiifolia</name>
    <name type="common">Common ragweed</name>
    <dbReference type="NCBI Taxonomy" id="4212"/>
    <lineage>
        <taxon>Eukaryota</taxon>
        <taxon>Viridiplantae</taxon>
        <taxon>Streptophyta</taxon>
        <taxon>Embryophyta</taxon>
        <taxon>Tracheophyta</taxon>
        <taxon>Spermatophyta</taxon>
        <taxon>Magnoliopsida</taxon>
        <taxon>eudicotyledons</taxon>
        <taxon>Gunneridae</taxon>
        <taxon>Pentapetalae</taxon>
        <taxon>asterids</taxon>
        <taxon>campanulids</taxon>
        <taxon>Asterales</taxon>
        <taxon>Asteraceae</taxon>
        <taxon>Asteroideae</taxon>
        <taxon>Heliantheae alliance</taxon>
        <taxon>Heliantheae</taxon>
        <taxon>Ambrosia</taxon>
    </lineage>
</organism>
<gene>
    <name evidence="2" type="ORF">M8C21_002485</name>
</gene>
<dbReference type="Gene3D" id="1.10.510.10">
    <property type="entry name" value="Transferase(Phosphotransferase) domain 1"/>
    <property type="match status" value="1"/>
</dbReference>
<dbReference type="Gene3D" id="3.30.200.20">
    <property type="entry name" value="Phosphorylase Kinase, domain 1"/>
    <property type="match status" value="1"/>
</dbReference>
<sequence length="256" mass="29948">MNFIVRRLNSTYGHGDESHTEILTLKSLKHKNIISIFGRCDENNETIILYEQAFHGTLDQHLSDPNLTWSQRLQICLGVARALHYIHCDIIHCDINSSKVFLDHDWEPKIYGFELSTKYPQSWRHRLLYSRYFGTNTVTLKYDVYCFGVLLLEVLMGTKLVFTNDGIQKEQIDSTKWKQMDKESSQWFKNLADKCLSEQLMKRPTMDQIVKELEEALELHWKHANLEHPKAIDEGTTSNNFMVIAFFHLVCGDYGK</sequence>
<keyword evidence="3" id="KW-1185">Reference proteome</keyword>
<accession>A0AAD5CUK4</accession>
<evidence type="ECO:0000313" key="2">
    <source>
        <dbReference type="EMBL" id="KAI7747892.1"/>
    </source>
</evidence>
<dbReference type="EMBL" id="JAMZMK010006644">
    <property type="protein sequence ID" value="KAI7747892.1"/>
    <property type="molecule type" value="Genomic_DNA"/>
</dbReference>
<dbReference type="PANTHER" id="PTHR27003:SF383">
    <property type="entry name" value="TYROSINE-PROTEIN KINASE, NON-RECEPTOR JAK_TYK2-RELATED"/>
    <property type="match status" value="1"/>
</dbReference>
<dbReference type="PANTHER" id="PTHR27003">
    <property type="entry name" value="OS07G0166700 PROTEIN"/>
    <property type="match status" value="1"/>
</dbReference>
<dbReference type="SUPFAM" id="SSF56112">
    <property type="entry name" value="Protein kinase-like (PK-like)"/>
    <property type="match status" value="1"/>
</dbReference>
<name>A0AAD5CUK4_AMBAR</name>
<dbReference type="Pfam" id="PF00069">
    <property type="entry name" value="Pkinase"/>
    <property type="match status" value="1"/>
</dbReference>
<dbReference type="GO" id="GO:0005524">
    <property type="term" value="F:ATP binding"/>
    <property type="evidence" value="ECO:0007669"/>
    <property type="project" value="InterPro"/>
</dbReference>
<evidence type="ECO:0000313" key="3">
    <source>
        <dbReference type="Proteomes" id="UP001206925"/>
    </source>
</evidence>
<dbReference type="InterPro" id="IPR045272">
    <property type="entry name" value="ANXUR1/2-like"/>
</dbReference>
<feature type="domain" description="Protein kinase" evidence="1">
    <location>
        <begin position="1"/>
        <end position="217"/>
    </location>
</feature>
<comment type="caution">
    <text evidence="2">The sequence shown here is derived from an EMBL/GenBank/DDBJ whole genome shotgun (WGS) entry which is preliminary data.</text>
</comment>
<proteinExistence type="predicted"/>
<dbReference type="GO" id="GO:0005886">
    <property type="term" value="C:plasma membrane"/>
    <property type="evidence" value="ECO:0007669"/>
    <property type="project" value="TreeGrafter"/>
</dbReference>
<dbReference type="GO" id="GO:0009506">
    <property type="term" value="C:plasmodesma"/>
    <property type="evidence" value="ECO:0007669"/>
    <property type="project" value="TreeGrafter"/>
</dbReference>
<protein>
    <recommendedName>
        <fullName evidence="1">Protein kinase domain-containing protein</fullName>
    </recommendedName>
</protein>
<dbReference type="Proteomes" id="UP001206925">
    <property type="component" value="Unassembled WGS sequence"/>
</dbReference>
<evidence type="ECO:0000259" key="1">
    <source>
        <dbReference type="PROSITE" id="PS50011"/>
    </source>
</evidence>
<dbReference type="PROSITE" id="PS50011">
    <property type="entry name" value="PROTEIN_KINASE_DOM"/>
    <property type="match status" value="1"/>
</dbReference>
<dbReference type="InterPro" id="IPR000719">
    <property type="entry name" value="Prot_kinase_dom"/>
</dbReference>
<reference evidence="2" key="1">
    <citation type="submission" date="2022-06" db="EMBL/GenBank/DDBJ databases">
        <title>Uncovering the hologenomic basis of an extraordinary plant invasion.</title>
        <authorList>
            <person name="Bieker V.C."/>
            <person name="Martin M.D."/>
            <person name="Gilbert T."/>
            <person name="Hodgins K."/>
            <person name="Battlay P."/>
            <person name="Petersen B."/>
            <person name="Wilson J."/>
        </authorList>
    </citation>
    <scope>NUCLEOTIDE SEQUENCE</scope>
    <source>
        <strain evidence="2">AA19_3_7</strain>
        <tissue evidence="2">Leaf</tissue>
    </source>
</reference>
<dbReference type="AlphaFoldDB" id="A0AAD5CUK4"/>